<keyword evidence="2" id="KW-0479">Metal-binding</keyword>
<feature type="binding site" evidence="2">
    <location>
        <position position="108"/>
    </location>
    <ligand>
        <name>Mg(2+)</name>
        <dbReference type="ChEBI" id="CHEBI:18420"/>
        <label>1</label>
    </ligand>
</feature>
<feature type="binding site" evidence="2">
    <location>
        <position position="241"/>
    </location>
    <ligand>
        <name>Mg(2+)</name>
        <dbReference type="ChEBI" id="CHEBI:18420"/>
        <label>1</label>
    </ligand>
</feature>
<evidence type="ECO:0000256" key="2">
    <source>
        <dbReference type="HAMAP-Rule" id="MF_00211"/>
    </source>
</evidence>
<dbReference type="EC" id="2.4.2.18" evidence="2"/>
<dbReference type="EMBL" id="JBHUCM010000048">
    <property type="protein sequence ID" value="MFD1545459.1"/>
    <property type="molecule type" value="Genomic_DNA"/>
</dbReference>
<dbReference type="GO" id="GO:0004048">
    <property type="term" value="F:anthranilate phosphoribosyltransferase activity"/>
    <property type="evidence" value="ECO:0007669"/>
    <property type="project" value="UniProtKB-EC"/>
</dbReference>
<dbReference type="PANTHER" id="PTHR43285">
    <property type="entry name" value="ANTHRANILATE PHOSPHORIBOSYLTRANSFERASE"/>
    <property type="match status" value="1"/>
</dbReference>
<keyword evidence="1 2" id="KW-0057">Aromatic amino acid biosynthesis</keyword>
<feature type="binding site" evidence="2">
    <location>
        <position position="96"/>
    </location>
    <ligand>
        <name>5-phospho-alpha-D-ribose 1-diphosphate</name>
        <dbReference type="ChEBI" id="CHEBI:58017"/>
    </ligand>
</feature>
<comment type="cofactor">
    <cofactor evidence="2">
        <name>Mg(2+)</name>
        <dbReference type="ChEBI" id="CHEBI:18420"/>
    </cofactor>
    <text evidence="2">Binds 2 magnesium ions per monomer.</text>
</comment>
<name>A0ABW4GSM9_9ACTN</name>
<feature type="binding site" evidence="2">
    <location>
        <position position="96"/>
    </location>
    <ligand>
        <name>anthranilate</name>
        <dbReference type="ChEBI" id="CHEBI:16567"/>
        <label>1</label>
    </ligand>
</feature>
<comment type="subunit">
    <text evidence="2">Homodimer.</text>
</comment>
<protein>
    <recommendedName>
        <fullName evidence="2">Anthranilate phosphoribosyltransferase</fullName>
        <ecNumber evidence="2">2.4.2.18</ecNumber>
    </recommendedName>
</protein>
<gene>
    <name evidence="2 5" type="primary">trpD</name>
    <name evidence="5" type="ORF">ACFSJ0_51050</name>
</gene>
<dbReference type="Proteomes" id="UP001597097">
    <property type="component" value="Unassembled WGS sequence"/>
</dbReference>
<feature type="binding site" evidence="2">
    <location>
        <position position="240"/>
    </location>
    <ligand>
        <name>Mg(2+)</name>
        <dbReference type="ChEBI" id="CHEBI:18420"/>
        <label>2</label>
    </ligand>
</feature>
<keyword evidence="2 5" id="KW-0328">Glycosyltransferase</keyword>
<comment type="caution">
    <text evidence="5">The sequence shown here is derived from an EMBL/GenBank/DDBJ whole genome shotgun (WGS) entry which is preliminary data.</text>
</comment>
<evidence type="ECO:0000313" key="6">
    <source>
        <dbReference type="Proteomes" id="UP001597097"/>
    </source>
</evidence>
<dbReference type="InterPro" id="IPR017459">
    <property type="entry name" value="Glycosyl_Trfase_fam3_N_dom"/>
</dbReference>
<evidence type="ECO:0000259" key="4">
    <source>
        <dbReference type="Pfam" id="PF02885"/>
    </source>
</evidence>
<feature type="binding site" evidence="2">
    <location>
        <position position="104"/>
    </location>
    <ligand>
        <name>5-phospho-alpha-D-ribose 1-diphosphate</name>
        <dbReference type="ChEBI" id="CHEBI:58017"/>
    </ligand>
</feature>
<feature type="binding site" evidence="2">
    <location>
        <begin position="106"/>
        <end position="109"/>
    </location>
    <ligand>
        <name>5-phospho-alpha-D-ribose 1-diphosphate</name>
        <dbReference type="ChEBI" id="CHEBI:58017"/>
    </ligand>
</feature>
<dbReference type="Pfam" id="PF00591">
    <property type="entry name" value="Glycos_transf_3"/>
    <property type="match status" value="1"/>
</dbReference>
<comment type="function">
    <text evidence="2">Catalyzes the transfer of the phosphoribosyl group of 5-phosphorylribose-1-pyrophosphate (PRPP) to anthranilate to yield N-(5'-phosphoribosyl)-anthranilate (PRA).</text>
</comment>
<keyword evidence="2 5" id="KW-0808">Transferase</keyword>
<keyword evidence="2" id="KW-0822">Tryptophan biosynthesis</keyword>
<accession>A0ABW4GSM9</accession>
<evidence type="ECO:0000256" key="1">
    <source>
        <dbReference type="ARBA" id="ARBA00023141"/>
    </source>
</evidence>
<comment type="caution">
    <text evidence="2">Lacks conserved residue(s) required for the propagation of feature annotation.</text>
</comment>
<organism evidence="5 6">
    <name type="scientific">Nonomuraea guangzhouensis</name>
    <dbReference type="NCBI Taxonomy" id="1291555"/>
    <lineage>
        <taxon>Bacteria</taxon>
        <taxon>Bacillati</taxon>
        <taxon>Actinomycetota</taxon>
        <taxon>Actinomycetes</taxon>
        <taxon>Streptosporangiales</taxon>
        <taxon>Streptosporangiaceae</taxon>
        <taxon>Nonomuraea</taxon>
    </lineage>
</organism>
<dbReference type="Pfam" id="PF02885">
    <property type="entry name" value="Glycos_trans_3N"/>
    <property type="match status" value="1"/>
</dbReference>
<dbReference type="RefSeq" id="WP_219534098.1">
    <property type="nucleotide sequence ID" value="NZ_JAHKRM010000020.1"/>
</dbReference>
<keyword evidence="6" id="KW-1185">Reference proteome</keyword>
<reference evidence="6" key="1">
    <citation type="journal article" date="2019" name="Int. J. Syst. Evol. Microbiol.">
        <title>The Global Catalogue of Microorganisms (GCM) 10K type strain sequencing project: providing services to taxonomists for standard genome sequencing and annotation.</title>
        <authorList>
            <consortium name="The Broad Institute Genomics Platform"/>
            <consortium name="The Broad Institute Genome Sequencing Center for Infectious Disease"/>
            <person name="Wu L."/>
            <person name="Ma J."/>
        </authorList>
    </citation>
    <scope>NUCLEOTIDE SEQUENCE [LARGE SCALE GENOMIC DNA]</scope>
    <source>
        <strain evidence="6">CGMCC 1.15399</strain>
    </source>
</reference>
<comment type="pathway">
    <text evidence="2">Amino-acid biosynthesis; L-tryptophan biosynthesis; L-tryptophan from chorismate: step 2/5.</text>
</comment>
<sequence length="360" mass="36304">MSGPPCRAPQTKGRPVTTWPALLSTLLDGTSLTSGQATWAMDQIMSGAATDAQIAAFAIALRAKGETVAEVSGLADGMLARSAAIRIPGDPVDLVGTGGDRANTVNVSTMAAIVAAAAGAKVVKHGGRAASSSTGAADLLEELGLVIDLPPAGVARVVEEVGITFCFAPTFHPALKRTSGARRELGVPTVFNFLGPLTNPALPAAQAVGVFHPDLAPVIAGVLAERGGSSLVFRGDDGLDELTTSGPSAVWLVRRGTVTPTRFDPADLSIPRAHPSDLVGGDAAHNAAVARAVLAGERGPVRDIVLLNAAAALVAADGTPPADGLTTALAQAYKRAGDAVDSGAATTLLTRWAHATHRAV</sequence>
<keyword evidence="2" id="KW-0460">Magnesium</keyword>
<evidence type="ECO:0000259" key="3">
    <source>
        <dbReference type="Pfam" id="PF00591"/>
    </source>
</evidence>
<dbReference type="InterPro" id="IPR005940">
    <property type="entry name" value="Anthranilate_Pribosyl_Tfrase"/>
</dbReference>
<dbReference type="NCBIfam" id="TIGR01245">
    <property type="entry name" value="trpD"/>
    <property type="match status" value="1"/>
</dbReference>
<feature type="binding site" evidence="2">
    <location>
        <position position="182"/>
    </location>
    <ligand>
        <name>anthranilate</name>
        <dbReference type="ChEBI" id="CHEBI:16567"/>
        <label>2</label>
    </ligand>
</feature>
<dbReference type="PANTHER" id="PTHR43285:SF2">
    <property type="entry name" value="ANTHRANILATE PHOSPHORIBOSYLTRANSFERASE"/>
    <property type="match status" value="1"/>
</dbReference>
<feature type="domain" description="Glycosyl transferase family 3" evidence="3">
    <location>
        <begin position="91"/>
        <end position="345"/>
    </location>
</feature>
<feature type="binding site" evidence="2">
    <location>
        <position position="241"/>
    </location>
    <ligand>
        <name>Mg(2+)</name>
        <dbReference type="ChEBI" id="CHEBI:18420"/>
        <label>2</label>
    </ligand>
</feature>
<keyword evidence="2" id="KW-0028">Amino-acid biosynthesis</keyword>
<dbReference type="InterPro" id="IPR000312">
    <property type="entry name" value="Glycosyl_Trfase_fam3"/>
</dbReference>
<evidence type="ECO:0000313" key="5">
    <source>
        <dbReference type="EMBL" id="MFD1545459.1"/>
    </source>
</evidence>
<feature type="domain" description="Glycosyl transferase family 3 N-terminal" evidence="4">
    <location>
        <begin position="22"/>
        <end position="81"/>
    </location>
</feature>
<comment type="similarity">
    <text evidence="2">Belongs to the anthranilate phosphoribosyltransferase family.</text>
</comment>
<dbReference type="HAMAP" id="MF_00211">
    <property type="entry name" value="TrpD"/>
    <property type="match status" value="1"/>
</dbReference>
<feature type="binding site" evidence="2">
    <location>
        <begin position="99"/>
        <end position="100"/>
    </location>
    <ligand>
        <name>5-phospho-alpha-D-ribose 1-diphosphate</name>
        <dbReference type="ChEBI" id="CHEBI:58017"/>
    </ligand>
</feature>
<comment type="catalytic activity">
    <reaction evidence="2">
        <text>N-(5-phospho-beta-D-ribosyl)anthranilate + diphosphate = 5-phospho-alpha-D-ribose 1-diphosphate + anthranilate</text>
        <dbReference type="Rhea" id="RHEA:11768"/>
        <dbReference type="ChEBI" id="CHEBI:16567"/>
        <dbReference type="ChEBI" id="CHEBI:18277"/>
        <dbReference type="ChEBI" id="CHEBI:33019"/>
        <dbReference type="ChEBI" id="CHEBI:58017"/>
        <dbReference type="EC" id="2.4.2.18"/>
    </reaction>
</comment>
<feature type="binding site" evidence="2">
    <location>
        <position position="136"/>
    </location>
    <ligand>
        <name>5-phospho-alpha-D-ribose 1-diphosphate</name>
        <dbReference type="ChEBI" id="CHEBI:58017"/>
    </ligand>
</feature>
<proteinExistence type="inferred from homology"/>
<feature type="binding site" evidence="2">
    <location>
        <begin position="124"/>
        <end position="132"/>
    </location>
    <ligand>
        <name>5-phospho-alpha-D-ribose 1-diphosphate</name>
        <dbReference type="ChEBI" id="CHEBI:58017"/>
    </ligand>
</feature>